<proteinExistence type="inferred from homology"/>
<reference evidence="5" key="1">
    <citation type="submission" date="2025-08" db="UniProtKB">
        <authorList>
            <consortium name="RefSeq"/>
        </authorList>
    </citation>
    <scope>IDENTIFICATION</scope>
</reference>
<dbReference type="GO" id="GO:0070286">
    <property type="term" value="P:axonemal dynein complex assembly"/>
    <property type="evidence" value="ECO:0007669"/>
    <property type="project" value="InterPro"/>
</dbReference>
<organism evidence="4 5">
    <name type="scientific">Octopus sinensis</name>
    <name type="common">East Asian common octopus</name>
    <dbReference type="NCBI Taxonomy" id="2607531"/>
    <lineage>
        <taxon>Eukaryota</taxon>
        <taxon>Metazoa</taxon>
        <taxon>Spiralia</taxon>
        <taxon>Lophotrochozoa</taxon>
        <taxon>Mollusca</taxon>
        <taxon>Cephalopoda</taxon>
        <taxon>Coleoidea</taxon>
        <taxon>Octopodiformes</taxon>
        <taxon>Octopoda</taxon>
        <taxon>Incirrata</taxon>
        <taxon>Octopodidae</taxon>
        <taxon>Octopus</taxon>
    </lineage>
</organism>
<evidence type="ECO:0000256" key="2">
    <source>
        <dbReference type="SAM" id="MobiDB-lite"/>
    </source>
</evidence>
<name>A0A7E6FJF5_9MOLL</name>
<dbReference type="InterPro" id="IPR026697">
    <property type="entry name" value="DNAAF6"/>
</dbReference>
<dbReference type="Proteomes" id="UP000515154">
    <property type="component" value="Linkage group LG20"/>
</dbReference>
<evidence type="ECO:0000256" key="1">
    <source>
        <dbReference type="ARBA" id="ARBA00008511"/>
    </source>
</evidence>
<evidence type="ECO:0000313" key="5">
    <source>
        <dbReference type="RefSeq" id="XP_036367510.1"/>
    </source>
</evidence>
<dbReference type="GO" id="GO:0051087">
    <property type="term" value="F:protein-folding chaperone binding"/>
    <property type="evidence" value="ECO:0007669"/>
    <property type="project" value="InterPro"/>
</dbReference>
<evidence type="ECO:0000313" key="4">
    <source>
        <dbReference type="Proteomes" id="UP000515154"/>
    </source>
</evidence>
<evidence type="ECO:0000259" key="3">
    <source>
        <dbReference type="Pfam" id="PF18201"/>
    </source>
</evidence>
<gene>
    <name evidence="5" type="primary">LOC115222494</name>
</gene>
<dbReference type="GO" id="GO:0005737">
    <property type="term" value="C:cytoplasm"/>
    <property type="evidence" value="ECO:0007669"/>
    <property type="project" value="TreeGrafter"/>
</dbReference>
<feature type="domain" description="PIH1D1/2/3 CS-like" evidence="3">
    <location>
        <begin position="124"/>
        <end position="218"/>
    </location>
</feature>
<accession>A0A7E6FJF5</accession>
<protein>
    <submittedName>
        <fullName evidence="5">Dynein assembly factor 6, axonemal</fullName>
    </submittedName>
</protein>
<dbReference type="AlphaFoldDB" id="A0A7E6FJF5"/>
<dbReference type="PANTHER" id="PTHR21083:SF0">
    <property type="entry name" value="DYNEIN AXONEMAL ASSEMBLY FACTOR 6"/>
    <property type="match status" value="1"/>
</dbReference>
<dbReference type="PANTHER" id="PTHR21083">
    <property type="entry name" value="TWISTER"/>
    <property type="match status" value="1"/>
</dbReference>
<dbReference type="KEGG" id="osn:115222494"/>
<dbReference type="RefSeq" id="XP_036367510.1">
    <property type="nucleotide sequence ID" value="XM_036511617.1"/>
</dbReference>
<dbReference type="GO" id="GO:0045505">
    <property type="term" value="F:dynein intermediate chain binding"/>
    <property type="evidence" value="ECO:0007669"/>
    <property type="project" value="TreeGrafter"/>
</dbReference>
<feature type="region of interest" description="Disordered" evidence="2">
    <location>
        <begin position="80"/>
        <end position="106"/>
    </location>
</feature>
<feature type="compositionally biased region" description="Basic and acidic residues" evidence="2">
    <location>
        <begin position="83"/>
        <end position="101"/>
    </location>
</feature>
<dbReference type="Pfam" id="PF18201">
    <property type="entry name" value="PIH1_CS"/>
    <property type="match status" value="1"/>
</dbReference>
<dbReference type="InterPro" id="IPR041442">
    <property type="entry name" value="PIH1D1/2/3_CS-like"/>
</dbReference>
<comment type="similarity">
    <text evidence="1">Belongs to the PIH1 family.</text>
</comment>
<sequence>METIVEIAIMETNEESSTTSNKDEDDFFRNITRFWESRSHRSLKSKVQNLVKTWLEAILKAVLTEVAFFWVCGGHSYGPGHVGPEKNSKDGTAEKDTKQSKDIWSADEIPEGSEFDSLWDQRPQPEYSIVYNQNVRTEDIFLQMGNKTPSSSSCERMVVKIQLPNTMMKDISLDVKPKFLDLRTPKYKLGLHLPFTVKEDESQAQWDGGESCLSVSLKMIREFDFVNF</sequence>
<keyword evidence="4" id="KW-1185">Reference proteome</keyword>